<comment type="caution">
    <text evidence="1">The sequence shown here is derived from an EMBL/GenBank/DDBJ whole genome shotgun (WGS) entry which is preliminary data.</text>
</comment>
<dbReference type="Proteomes" id="UP000321484">
    <property type="component" value="Unassembled WGS sequence"/>
</dbReference>
<dbReference type="AlphaFoldDB" id="A0A511YZ75"/>
<accession>A0A511YZ75</accession>
<protein>
    <submittedName>
        <fullName evidence="1">Uncharacterized protein</fullName>
    </submittedName>
</protein>
<dbReference type="EMBL" id="BJYK01000008">
    <property type="protein sequence ID" value="GEN80501.1"/>
    <property type="molecule type" value="Genomic_DNA"/>
</dbReference>
<dbReference type="OrthoDB" id="6086999at2"/>
<keyword evidence="2" id="KW-1185">Reference proteome</keyword>
<organism evidence="1 2">
    <name type="scientific">Actinotalea fermentans</name>
    <dbReference type="NCBI Taxonomy" id="43671"/>
    <lineage>
        <taxon>Bacteria</taxon>
        <taxon>Bacillati</taxon>
        <taxon>Actinomycetota</taxon>
        <taxon>Actinomycetes</taxon>
        <taxon>Micrococcales</taxon>
        <taxon>Cellulomonadaceae</taxon>
        <taxon>Actinotalea</taxon>
    </lineage>
</organism>
<gene>
    <name evidence="1" type="ORF">AFE02nite_22350</name>
</gene>
<proteinExistence type="predicted"/>
<evidence type="ECO:0000313" key="1">
    <source>
        <dbReference type="EMBL" id="GEN80501.1"/>
    </source>
</evidence>
<dbReference type="RefSeq" id="WP_146819664.1">
    <property type="nucleotide sequence ID" value="NZ_BJYK01000008.1"/>
</dbReference>
<sequence>MNRTGDLARLLASSGDPEVLVPGSLNALYGDADALVRQSGELTALADDVRRRTVGTWFGAGAARWAELRPVLADNVDAAAAVYLVAADALRAQAAVLIRGRAVALIAARLWQEAIRAETMASPDLVCAPPRLSLPAAAPRIGVPAGASVAVPGRRASFPAAGGPDHDPTGLRALATRVLALAHDGVARHAADVAALLDSLCKDLPDGEFRLSSLVGGIGHWVKTNTLMWATTHPLRWVVDFEGTLADANAMVDGVEETVRTLAADPHEANRLLLDSQLWHDDPGRWIGQALPDAALTVAGLGPTTRAMRRLEALTVAAERRLPWPRPRPEPRTFTSTDPLVGETATMLDHVLPGVVKGVNQGVPTLYGRSQEIDILLERIAIEVKSGRAQKVAAQLDAIASKTGLTPLLYAPDLPNVARAGLLMEGRLVARNFDELLQILREFM</sequence>
<evidence type="ECO:0000313" key="2">
    <source>
        <dbReference type="Proteomes" id="UP000321484"/>
    </source>
</evidence>
<reference evidence="1 2" key="1">
    <citation type="submission" date="2019-07" db="EMBL/GenBank/DDBJ databases">
        <title>Whole genome shotgun sequence of Actinotalea fermentans NBRC 105374.</title>
        <authorList>
            <person name="Hosoyama A."/>
            <person name="Uohara A."/>
            <person name="Ohji S."/>
            <person name="Ichikawa N."/>
        </authorList>
    </citation>
    <scope>NUCLEOTIDE SEQUENCE [LARGE SCALE GENOMIC DNA]</scope>
    <source>
        <strain evidence="1 2">NBRC 105374</strain>
    </source>
</reference>
<name>A0A511YZ75_9CELL</name>